<protein>
    <recommendedName>
        <fullName evidence="1">DNA-directed DNA polymerase</fullName>
        <ecNumber evidence="1">2.7.7.7</ecNumber>
    </recommendedName>
</protein>
<sequence>MFIPLRVHSVYSKGKGGATLEEVASWVFERKLPSAALTDMENLYGWGKWKRAAKKRGFTPLFGCEIEIQKKKFLFLVRDKEGYWNLMEILNQKEIKKTEGLVVIFIPQAREEESLASSLSSSKEDFYIGVDFFNFKKALVWARDHDLPLVWANPLKFIRNPERLILIHSIQKKIPFPPERDKLKNRMKFFGPHQEALALRKFGPDAEKIFRKTFEVAEKCRFSFADIVPPLPEDLFPTTLRDEVMERLKRLKNLSWRERQRAKQELTVVERSGFAPYFLIVHDVVRFARRNNILHNLKGSGASSFLTFLLGVSHISPIEHDLYFERFLNKGRDDPPDIDLDFDSRKRDQVLSYVLEKYGQGRTGAAFVCSLKNYRARSALYETARAFGLPPGESRSLSKKAPFFAEPDFLKKDRPLPGYMEIWKAASGLTSVYSGNSLHVGGILLTPSPTNRYLPLEESAKGYLMSHYDRDTVEDLKLIKLDLLSVRGLAAISETKKMMKIRCIPPRDKKTYSLLKKAQTIGCFQVESPAMMNLLRRMKPENIYELTQTLALIRPGPTESGMKEALLRSREGRPVSRDGFLGRILPETGGILLYEEQVMQIAERVAGMPPEEGDLLRRALKKDQVDAQLKGGFFREGEERGYTPGEIKKLWKVMEEFSSYSFNKAHSASYANMAYQAVYLKAHYPVPYLASVLNAGGGYYGLAEYIEEAKRKEIKILGPDVNRSCYQFEVERKNIRVGLISIKGLALKTAEKVIEERKNGEYLSVEDFLCRVSLTKSELLSLIKSGVFDSLEPRRTRQILRYFRGLEDVEDVSDLDPKQKERMLVESLGFDPEGDSLSLFEGKRPTLRIKDLKDHAGREVKLVVRVVDARQKAVSRGRKYFFLFEDETGLLEGVGETRCLTFGSPPACYLRGEVRRDGNGRAKILNCSFLNPY</sequence>
<evidence type="ECO:0000256" key="3">
    <source>
        <dbReference type="ARBA" id="ARBA00022695"/>
    </source>
</evidence>
<dbReference type="Pfam" id="PF07733">
    <property type="entry name" value="DNA_pol3_alpha"/>
    <property type="match status" value="1"/>
</dbReference>
<dbReference type="NCBIfam" id="TIGR00594">
    <property type="entry name" value="polc"/>
    <property type="match status" value="1"/>
</dbReference>
<proteinExistence type="predicted"/>
<dbReference type="SMART" id="SM00481">
    <property type="entry name" value="POLIIIAc"/>
    <property type="match status" value="1"/>
</dbReference>
<keyword evidence="5" id="KW-0239">DNA-directed DNA polymerase</keyword>
<dbReference type="GO" id="GO:0006260">
    <property type="term" value="P:DNA replication"/>
    <property type="evidence" value="ECO:0007669"/>
    <property type="project" value="UniProtKB-KW"/>
</dbReference>
<evidence type="ECO:0000256" key="4">
    <source>
        <dbReference type="ARBA" id="ARBA00022705"/>
    </source>
</evidence>
<dbReference type="InterPro" id="IPR004805">
    <property type="entry name" value="DnaE2/DnaE/PolC"/>
</dbReference>
<dbReference type="Pfam" id="PF14579">
    <property type="entry name" value="HHH_6"/>
    <property type="match status" value="1"/>
</dbReference>
<feature type="domain" description="Polymerase/histidinol phosphatase N-terminal" evidence="7">
    <location>
        <begin position="3"/>
        <end position="70"/>
    </location>
</feature>
<dbReference type="GO" id="GO:0008408">
    <property type="term" value="F:3'-5' exonuclease activity"/>
    <property type="evidence" value="ECO:0007669"/>
    <property type="project" value="InterPro"/>
</dbReference>
<dbReference type="PANTHER" id="PTHR32294">
    <property type="entry name" value="DNA POLYMERASE III SUBUNIT ALPHA"/>
    <property type="match status" value="1"/>
</dbReference>
<dbReference type="GO" id="GO:0003887">
    <property type="term" value="F:DNA-directed DNA polymerase activity"/>
    <property type="evidence" value="ECO:0007669"/>
    <property type="project" value="UniProtKB-KW"/>
</dbReference>
<dbReference type="AlphaFoldDB" id="A0A0F9Q7D2"/>
<dbReference type="InterPro" id="IPR003141">
    <property type="entry name" value="Pol/His_phosphatase_N"/>
</dbReference>
<dbReference type="Pfam" id="PF02811">
    <property type="entry name" value="PHP"/>
    <property type="match status" value="1"/>
</dbReference>
<organism evidence="8">
    <name type="scientific">marine sediment metagenome</name>
    <dbReference type="NCBI Taxonomy" id="412755"/>
    <lineage>
        <taxon>unclassified sequences</taxon>
        <taxon>metagenomes</taxon>
        <taxon>ecological metagenomes</taxon>
    </lineage>
</organism>
<comment type="caution">
    <text evidence="8">The sequence shown here is derived from an EMBL/GenBank/DDBJ whole genome shotgun (WGS) entry which is preliminary data.</text>
</comment>
<dbReference type="EMBL" id="LAZR01001835">
    <property type="protein sequence ID" value="KKN38369.1"/>
    <property type="molecule type" value="Genomic_DNA"/>
</dbReference>
<evidence type="ECO:0000313" key="8">
    <source>
        <dbReference type="EMBL" id="KKN38369.1"/>
    </source>
</evidence>
<dbReference type="InterPro" id="IPR016195">
    <property type="entry name" value="Pol/histidinol_Pase-like"/>
</dbReference>
<dbReference type="SUPFAM" id="SSF160975">
    <property type="entry name" value="AF1531-like"/>
    <property type="match status" value="1"/>
</dbReference>
<dbReference type="InterPro" id="IPR011708">
    <property type="entry name" value="DNA_pol3_alpha_NTPase_dom"/>
</dbReference>
<dbReference type="Gene3D" id="3.20.20.140">
    <property type="entry name" value="Metal-dependent hydrolases"/>
    <property type="match status" value="1"/>
</dbReference>
<evidence type="ECO:0000259" key="7">
    <source>
        <dbReference type="SMART" id="SM00481"/>
    </source>
</evidence>
<gene>
    <name evidence="8" type="ORF">LCGC14_0754120</name>
</gene>
<reference evidence="8" key="1">
    <citation type="journal article" date="2015" name="Nature">
        <title>Complex archaea that bridge the gap between prokaryotes and eukaryotes.</title>
        <authorList>
            <person name="Spang A."/>
            <person name="Saw J.H."/>
            <person name="Jorgensen S.L."/>
            <person name="Zaremba-Niedzwiedzka K."/>
            <person name="Martijn J."/>
            <person name="Lind A.E."/>
            <person name="van Eijk R."/>
            <person name="Schleper C."/>
            <person name="Guy L."/>
            <person name="Ettema T.J."/>
        </authorList>
    </citation>
    <scope>NUCLEOTIDE SEQUENCE</scope>
</reference>
<evidence type="ECO:0000256" key="1">
    <source>
        <dbReference type="ARBA" id="ARBA00012417"/>
    </source>
</evidence>
<keyword evidence="4" id="KW-0235">DNA replication</keyword>
<dbReference type="InterPro" id="IPR029460">
    <property type="entry name" value="DNAPol_HHH"/>
</dbReference>
<comment type="catalytic activity">
    <reaction evidence="6">
        <text>DNA(n) + a 2'-deoxyribonucleoside 5'-triphosphate = DNA(n+1) + diphosphate</text>
        <dbReference type="Rhea" id="RHEA:22508"/>
        <dbReference type="Rhea" id="RHEA-COMP:17339"/>
        <dbReference type="Rhea" id="RHEA-COMP:17340"/>
        <dbReference type="ChEBI" id="CHEBI:33019"/>
        <dbReference type="ChEBI" id="CHEBI:61560"/>
        <dbReference type="ChEBI" id="CHEBI:173112"/>
        <dbReference type="EC" id="2.7.7.7"/>
    </reaction>
</comment>
<keyword evidence="3" id="KW-0548">Nucleotidyltransferase</keyword>
<evidence type="ECO:0000256" key="6">
    <source>
        <dbReference type="ARBA" id="ARBA00049244"/>
    </source>
</evidence>
<evidence type="ECO:0000256" key="5">
    <source>
        <dbReference type="ARBA" id="ARBA00022932"/>
    </source>
</evidence>
<accession>A0A0F9Q7D2</accession>
<evidence type="ECO:0000256" key="2">
    <source>
        <dbReference type="ARBA" id="ARBA00022679"/>
    </source>
</evidence>
<dbReference type="Gene3D" id="1.10.150.870">
    <property type="match status" value="1"/>
</dbReference>
<dbReference type="SUPFAM" id="SSF89550">
    <property type="entry name" value="PHP domain-like"/>
    <property type="match status" value="1"/>
</dbReference>
<dbReference type="InterPro" id="IPR040982">
    <property type="entry name" value="DNA_pol3_finger"/>
</dbReference>
<keyword evidence="2" id="KW-0808">Transferase</keyword>
<dbReference type="InterPro" id="IPR004013">
    <property type="entry name" value="PHP_dom"/>
</dbReference>
<name>A0A0F9Q7D2_9ZZZZ</name>
<dbReference type="Pfam" id="PF17657">
    <property type="entry name" value="DNA_pol3_finger"/>
    <property type="match status" value="1"/>
</dbReference>
<dbReference type="EC" id="2.7.7.7" evidence="1"/>